<evidence type="ECO:0000313" key="2">
    <source>
        <dbReference type="EMBL" id="UUX91933.1"/>
    </source>
</evidence>
<sequence>MLYGIAYYYIAGMPLIVLIGLITLIFLFMTGTVVMLNKRGYHKIPMKWHFIFGKITVALGIIHGIFGIFVYML</sequence>
<evidence type="ECO:0000313" key="3">
    <source>
        <dbReference type="Proteomes" id="UP001060368"/>
    </source>
</evidence>
<dbReference type="AlphaFoldDB" id="A0A9E7TI59"/>
<dbReference type="RefSeq" id="WP_257742084.1">
    <property type="nucleotide sequence ID" value="NZ_CP096115.1"/>
</dbReference>
<evidence type="ECO:0000256" key="1">
    <source>
        <dbReference type="SAM" id="Phobius"/>
    </source>
</evidence>
<dbReference type="GeneID" id="74308290"/>
<protein>
    <submittedName>
        <fullName evidence="2">Uncharacterized protein</fullName>
    </submittedName>
</protein>
<gene>
    <name evidence="2" type="ORF">L6E24_11275</name>
</gene>
<feature type="transmembrane region" description="Helical" evidence="1">
    <location>
        <begin position="48"/>
        <end position="72"/>
    </location>
</feature>
<dbReference type="KEGG" id="mend:L6E24_11275"/>
<keyword evidence="1" id="KW-0472">Membrane</keyword>
<reference evidence="2" key="1">
    <citation type="submission" date="2022-04" db="EMBL/GenBank/DDBJ databases">
        <title>Complete genome of Methanoplanus endosymbiosus DSM 3599.</title>
        <authorList>
            <person name="Chen S.-C."/>
            <person name="You Y.-T."/>
            <person name="Zhou Y.-Z."/>
            <person name="Lai M.-C."/>
        </authorList>
    </citation>
    <scope>NUCLEOTIDE SEQUENCE</scope>
    <source>
        <strain evidence="2">DSM 3599</strain>
    </source>
</reference>
<keyword evidence="1" id="KW-0812">Transmembrane</keyword>
<name>A0A9E7TI59_9EURY</name>
<keyword evidence="3" id="KW-1185">Reference proteome</keyword>
<dbReference type="Proteomes" id="UP001060368">
    <property type="component" value="Chromosome"/>
</dbReference>
<feature type="transmembrane region" description="Helical" evidence="1">
    <location>
        <begin position="6"/>
        <end position="36"/>
    </location>
</feature>
<keyword evidence="1" id="KW-1133">Transmembrane helix</keyword>
<accession>A0A9E7TI59</accession>
<proteinExistence type="predicted"/>
<dbReference type="EMBL" id="CP096115">
    <property type="protein sequence ID" value="UUX91933.1"/>
    <property type="molecule type" value="Genomic_DNA"/>
</dbReference>
<organism evidence="2 3">
    <name type="scientific">Methanoplanus endosymbiosus</name>
    <dbReference type="NCBI Taxonomy" id="33865"/>
    <lineage>
        <taxon>Archaea</taxon>
        <taxon>Methanobacteriati</taxon>
        <taxon>Methanobacteriota</taxon>
        <taxon>Stenosarchaea group</taxon>
        <taxon>Methanomicrobia</taxon>
        <taxon>Methanomicrobiales</taxon>
        <taxon>Methanomicrobiaceae</taxon>
        <taxon>Methanoplanus</taxon>
    </lineage>
</organism>